<dbReference type="AlphaFoldDB" id="A0A2S5AD98"/>
<feature type="domain" description="Fido" evidence="3">
    <location>
        <begin position="173"/>
        <end position="327"/>
    </location>
</feature>
<feature type="binding site" evidence="2">
    <location>
        <begin position="266"/>
        <end position="273"/>
    </location>
    <ligand>
        <name>ATP</name>
        <dbReference type="ChEBI" id="CHEBI:30616"/>
    </ligand>
</feature>
<dbReference type="PANTHER" id="PTHR13504:SF38">
    <property type="entry name" value="FIDO DOMAIN-CONTAINING PROTEIN"/>
    <property type="match status" value="1"/>
</dbReference>
<dbReference type="SUPFAM" id="SSF140931">
    <property type="entry name" value="Fic-like"/>
    <property type="match status" value="1"/>
</dbReference>
<feature type="active site" evidence="1">
    <location>
        <position position="262"/>
    </location>
</feature>
<dbReference type="InterPro" id="IPR036597">
    <property type="entry name" value="Fido-like_dom_sf"/>
</dbReference>
<comment type="caution">
    <text evidence="4">The sequence shown here is derived from an EMBL/GenBank/DDBJ whole genome shotgun (WGS) entry which is preliminary data.</text>
</comment>
<protein>
    <submittedName>
        <fullName evidence="4">Cell filamentation protein Fic</fullName>
    </submittedName>
</protein>
<dbReference type="EMBL" id="PQVG01000003">
    <property type="protein sequence ID" value="POY40392.1"/>
    <property type="molecule type" value="Genomic_DNA"/>
</dbReference>
<dbReference type="PANTHER" id="PTHR13504">
    <property type="entry name" value="FIDO DOMAIN-CONTAINING PROTEIN DDB_G0283145"/>
    <property type="match status" value="1"/>
</dbReference>
<dbReference type="InterPro" id="IPR003812">
    <property type="entry name" value="Fido"/>
</dbReference>
<dbReference type="Pfam" id="PF02661">
    <property type="entry name" value="Fic"/>
    <property type="match status" value="1"/>
</dbReference>
<dbReference type="Proteomes" id="UP000237310">
    <property type="component" value="Unassembled WGS sequence"/>
</dbReference>
<proteinExistence type="predicted"/>
<keyword evidence="2" id="KW-0547">Nucleotide-binding</keyword>
<accession>A0A2S5AD98</accession>
<feature type="binding site" evidence="2">
    <location>
        <begin position="207"/>
        <end position="210"/>
    </location>
    <ligand>
        <name>ATP</name>
        <dbReference type="ChEBI" id="CHEBI:30616"/>
    </ligand>
</feature>
<name>A0A2S5AD98_9FLAO</name>
<dbReference type="InterPro" id="IPR040198">
    <property type="entry name" value="Fido_containing"/>
</dbReference>
<gene>
    <name evidence="4" type="ORF">C3L50_07045</name>
</gene>
<dbReference type="GO" id="GO:0005524">
    <property type="term" value="F:ATP binding"/>
    <property type="evidence" value="ECO:0007669"/>
    <property type="project" value="UniProtKB-KW"/>
</dbReference>
<sequence length="435" mass="50792">MMEEAPKMIFNQKIFALANKPEVVIKIKEINNEYLYWDKVKYKKIVDLDPVQLWSAVKMARAVNYKTISFGKYQFNYVTTDYIQKILHYFDMNIGGYMGAKNVVPDADKTRYLVSAIMEEAISSSQIEGANTTRKKAKEMLRKEVKPKTKSEQMIVNNYLTIKHITQNRNDDLTPERLLYIHKLISCDTLDDKKEEGAFRISDDVYVVNHIDGEVVHTPPSHKELEVLINDLCVFFNEDSPETFVHPILKATIIHFMIGYIHPFTDGNGRTARALFYWYLLKKGYWLTEYLSISKIIQDTKNQYEKAYLYTEADSNDLSYFMTYHLKVMDKAFEALKEYIQLKQKENLQIASFVKIPGVNERQAQLLKIVYDEPESIFTVKESENRFLISNFTARTDLLGLVNLGFLDVIQVNKVKQNFVRSVNFLELLAKYKIK</sequence>
<dbReference type="OrthoDB" id="9814400at2"/>
<evidence type="ECO:0000313" key="4">
    <source>
        <dbReference type="EMBL" id="POY40392.1"/>
    </source>
</evidence>
<reference evidence="4 5" key="1">
    <citation type="submission" date="2018-01" db="EMBL/GenBank/DDBJ databases">
        <authorList>
            <person name="Gaut B.S."/>
            <person name="Morton B.R."/>
            <person name="Clegg M.T."/>
            <person name="Duvall M.R."/>
        </authorList>
    </citation>
    <scope>NUCLEOTIDE SEQUENCE [LARGE SCALE GENOMIC DNA]</scope>
    <source>
        <strain evidence="4 5">HR-AY</strain>
    </source>
</reference>
<dbReference type="Gene3D" id="1.10.3290.10">
    <property type="entry name" value="Fido-like domain"/>
    <property type="match status" value="1"/>
</dbReference>
<evidence type="ECO:0000256" key="1">
    <source>
        <dbReference type="PIRSR" id="PIRSR640198-1"/>
    </source>
</evidence>
<keyword evidence="2" id="KW-0067">ATP-binding</keyword>
<dbReference type="PROSITE" id="PS51459">
    <property type="entry name" value="FIDO"/>
    <property type="match status" value="1"/>
</dbReference>
<evidence type="ECO:0000313" key="5">
    <source>
        <dbReference type="Proteomes" id="UP000237310"/>
    </source>
</evidence>
<keyword evidence="5" id="KW-1185">Reference proteome</keyword>
<evidence type="ECO:0000259" key="3">
    <source>
        <dbReference type="PROSITE" id="PS51459"/>
    </source>
</evidence>
<evidence type="ECO:0000256" key="2">
    <source>
        <dbReference type="PIRSR" id="PIRSR640198-2"/>
    </source>
</evidence>
<organism evidence="4 5">
    <name type="scientific">Flavobacterium alvei</name>
    <dbReference type="NCBI Taxonomy" id="2080416"/>
    <lineage>
        <taxon>Bacteria</taxon>
        <taxon>Pseudomonadati</taxon>
        <taxon>Bacteroidota</taxon>
        <taxon>Flavobacteriia</taxon>
        <taxon>Flavobacteriales</taxon>
        <taxon>Flavobacteriaceae</taxon>
        <taxon>Flavobacterium</taxon>
    </lineage>
</organism>